<dbReference type="EMBL" id="QZAR01000056">
    <property type="protein sequence ID" value="THW91042.1"/>
    <property type="molecule type" value="Genomic_DNA"/>
</dbReference>
<dbReference type="AlphaFoldDB" id="A0A4S9BD36"/>
<organism evidence="2 3">
    <name type="scientific">Aureobasidium pullulans</name>
    <name type="common">Black yeast</name>
    <name type="synonym">Pullularia pullulans</name>
    <dbReference type="NCBI Taxonomy" id="5580"/>
    <lineage>
        <taxon>Eukaryota</taxon>
        <taxon>Fungi</taxon>
        <taxon>Dikarya</taxon>
        <taxon>Ascomycota</taxon>
        <taxon>Pezizomycotina</taxon>
        <taxon>Dothideomycetes</taxon>
        <taxon>Dothideomycetidae</taxon>
        <taxon>Dothideales</taxon>
        <taxon>Saccotheciaceae</taxon>
        <taxon>Aureobasidium</taxon>
    </lineage>
</organism>
<reference evidence="2 3" key="1">
    <citation type="submission" date="2018-10" db="EMBL/GenBank/DDBJ databases">
        <title>Fifty Aureobasidium pullulans genomes reveal a recombining polyextremotolerant generalist.</title>
        <authorList>
            <person name="Gostincar C."/>
            <person name="Turk M."/>
            <person name="Zajc J."/>
            <person name="Gunde-Cimerman N."/>
        </authorList>
    </citation>
    <scope>NUCLEOTIDE SEQUENCE [LARGE SCALE GENOMIC DNA]</scope>
    <source>
        <strain evidence="2 3">EXF-10507</strain>
    </source>
</reference>
<accession>A0A4S9BD36</accession>
<dbReference type="Proteomes" id="UP000304928">
    <property type="component" value="Unassembled WGS sequence"/>
</dbReference>
<gene>
    <name evidence="2" type="ORF">D6D15_04140</name>
</gene>
<feature type="compositionally biased region" description="Acidic residues" evidence="1">
    <location>
        <begin position="80"/>
        <end position="111"/>
    </location>
</feature>
<evidence type="ECO:0000313" key="2">
    <source>
        <dbReference type="EMBL" id="THW91042.1"/>
    </source>
</evidence>
<feature type="region of interest" description="Disordered" evidence="1">
    <location>
        <begin position="49"/>
        <end position="126"/>
    </location>
</feature>
<protein>
    <submittedName>
        <fullName evidence="2">Uncharacterized protein</fullName>
    </submittedName>
</protein>
<evidence type="ECO:0000256" key="1">
    <source>
        <dbReference type="SAM" id="MobiDB-lite"/>
    </source>
</evidence>
<name>A0A4S9BD36_AURPU</name>
<comment type="caution">
    <text evidence="2">The sequence shown here is derived from an EMBL/GenBank/DDBJ whole genome shotgun (WGS) entry which is preliminary data.</text>
</comment>
<sequence>MEDPLVVPDSLDFHAECRAVDFKPIFRTRKDIHNHEPCQRKNIIDNHGYLSEGYGCFEQHDEGNSDGDDNEHGDQSNADREDDSDIDSDWDGSDETDDGNDDSSDYDSEDDYPTKNDSKPTSPTPE</sequence>
<feature type="compositionally biased region" description="Basic and acidic residues" evidence="1">
    <location>
        <begin position="70"/>
        <end position="79"/>
    </location>
</feature>
<proteinExistence type="predicted"/>
<evidence type="ECO:0000313" key="3">
    <source>
        <dbReference type="Proteomes" id="UP000304928"/>
    </source>
</evidence>